<proteinExistence type="predicted"/>
<sequence length="185" mass="20344">MTGGPIARARWRALDREGEDYCSLAAHSAGFMLVGHARFRDRLGAAALDYVVRCDANWHTTSADVTGLHGSHEIKLHLARDGDDWELNGVAQPQVAGARDVDFGFSPATNLMPLRRLPQVGALPVRAAWLTLPGPRLDPLDQTYTRERGGYVRYQCPGTGFEAHLRVSACGFVSDYPDHWEAMDA</sequence>
<name>A0ABS6N5F4_9RHOB</name>
<organism evidence="1 2">
    <name type="scientific">Thalassococcus arenae</name>
    <dbReference type="NCBI Taxonomy" id="2851652"/>
    <lineage>
        <taxon>Bacteria</taxon>
        <taxon>Pseudomonadati</taxon>
        <taxon>Pseudomonadota</taxon>
        <taxon>Alphaproteobacteria</taxon>
        <taxon>Rhodobacterales</taxon>
        <taxon>Roseobacteraceae</taxon>
        <taxon>Thalassococcus</taxon>
    </lineage>
</organism>
<comment type="caution">
    <text evidence="1">The sequence shown here is derived from an EMBL/GenBank/DDBJ whole genome shotgun (WGS) entry which is preliminary data.</text>
</comment>
<reference evidence="1" key="1">
    <citation type="submission" date="2021-06" db="EMBL/GenBank/DDBJ databases">
        <title>Thalassococcus sp. CAU 1522 isolated from sea sand, Republic of Korea.</title>
        <authorList>
            <person name="Kim W."/>
        </authorList>
    </citation>
    <scope>NUCLEOTIDE SEQUENCE</scope>
    <source>
        <strain evidence="1">CAU 1522</strain>
    </source>
</reference>
<dbReference type="Proteomes" id="UP001166293">
    <property type="component" value="Unassembled WGS sequence"/>
</dbReference>
<gene>
    <name evidence="1" type="ORF">KUH32_05630</name>
</gene>
<protein>
    <submittedName>
        <fullName evidence="1">Glycolipid-binding domain-containing protein</fullName>
    </submittedName>
</protein>
<accession>A0ABS6N5F4</accession>
<evidence type="ECO:0000313" key="1">
    <source>
        <dbReference type="EMBL" id="MBV2359242.1"/>
    </source>
</evidence>
<dbReference type="InterPro" id="IPR009467">
    <property type="entry name" value="Glycolipid-bd_prot_put"/>
</dbReference>
<dbReference type="Pfam" id="PF06475">
    <property type="entry name" value="Glycolipid_bind"/>
    <property type="match status" value="1"/>
</dbReference>
<keyword evidence="2" id="KW-1185">Reference proteome</keyword>
<evidence type="ECO:0000313" key="2">
    <source>
        <dbReference type="Proteomes" id="UP001166293"/>
    </source>
</evidence>
<dbReference type="EMBL" id="JAHRWL010000001">
    <property type="protein sequence ID" value="MBV2359242.1"/>
    <property type="molecule type" value="Genomic_DNA"/>
</dbReference>
<dbReference type="RefSeq" id="WP_217777064.1">
    <property type="nucleotide sequence ID" value="NZ_JAHRWL010000001.1"/>
</dbReference>